<feature type="chain" id="PRO_5028502307" description="RxLR effector protein" evidence="5">
    <location>
        <begin position="22"/>
        <end position="123"/>
    </location>
</feature>
<sequence length="123" mass="13494">MRLSSLLLGVTALLLASINAAASIDETNTVPHITGDQMSASNAVQNGNRGTRFLRTDQGNKWDVEEDDEGDEDSAKVTAEKMKSGVILSDIDRLNTRLTRHAELQKIKLMKRLKAFLTKKLAA</sequence>
<evidence type="ECO:0000256" key="1">
    <source>
        <dbReference type="ARBA" id="ARBA00004613"/>
    </source>
</evidence>
<feature type="region of interest" description="Disordered" evidence="6">
    <location>
        <begin position="31"/>
        <end position="75"/>
    </location>
</feature>
<protein>
    <recommendedName>
        <fullName evidence="5">RxLR effector protein</fullName>
    </recommendedName>
</protein>
<feature type="compositionally biased region" description="Polar residues" evidence="6">
    <location>
        <begin position="31"/>
        <end position="49"/>
    </location>
</feature>
<evidence type="ECO:0000256" key="6">
    <source>
        <dbReference type="SAM" id="MobiDB-lite"/>
    </source>
</evidence>
<dbReference type="EMBL" id="QXFX01000909">
    <property type="protein sequence ID" value="KAE9101054.1"/>
    <property type="molecule type" value="Genomic_DNA"/>
</dbReference>
<dbReference type="Proteomes" id="UP000488956">
    <property type="component" value="Unassembled WGS sequence"/>
</dbReference>
<evidence type="ECO:0000256" key="2">
    <source>
        <dbReference type="ARBA" id="ARBA00010400"/>
    </source>
</evidence>
<name>A0A6G0KXB7_9STRA</name>
<comment type="similarity">
    <text evidence="2 5">Belongs to the RxLR effector family.</text>
</comment>
<evidence type="ECO:0000256" key="4">
    <source>
        <dbReference type="ARBA" id="ARBA00022729"/>
    </source>
</evidence>
<evidence type="ECO:0000313" key="8">
    <source>
        <dbReference type="Proteomes" id="UP000488956"/>
    </source>
</evidence>
<dbReference type="GO" id="GO:0005576">
    <property type="term" value="C:extracellular region"/>
    <property type="evidence" value="ECO:0007669"/>
    <property type="project" value="UniProtKB-SubCell"/>
</dbReference>
<keyword evidence="4 5" id="KW-0732">Signal</keyword>
<feature type="compositionally biased region" description="Basic and acidic residues" evidence="6">
    <location>
        <begin position="54"/>
        <end position="63"/>
    </location>
</feature>
<comment type="domain">
    <text evidence="5">The RxLR-dEER motif acts to carry the protein into the host cell cytoplasm through binding to cell surface phosphatidylinositol-3-phosphate.</text>
</comment>
<organism evidence="7 8">
    <name type="scientific">Phytophthora fragariae</name>
    <dbReference type="NCBI Taxonomy" id="53985"/>
    <lineage>
        <taxon>Eukaryota</taxon>
        <taxon>Sar</taxon>
        <taxon>Stramenopiles</taxon>
        <taxon>Oomycota</taxon>
        <taxon>Peronosporomycetes</taxon>
        <taxon>Peronosporales</taxon>
        <taxon>Peronosporaceae</taxon>
        <taxon>Phytophthora</taxon>
    </lineage>
</organism>
<keyword evidence="3 5" id="KW-0964">Secreted</keyword>
<feature type="signal peptide" evidence="5">
    <location>
        <begin position="1"/>
        <end position="21"/>
    </location>
</feature>
<evidence type="ECO:0000256" key="3">
    <source>
        <dbReference type="ARBA" id="ARBA00022525"/>
    </source>
</evidence>
<comment type="caution">
    <text evidence="7">The sequence shown here is derived from an EMBL/GenBank/DDBJ whole genome shotgun (WGS) entry which is preliminary data.</text>
</comment>
<dbReference type="InterPro" id="IPR031825">
    <property type="entry name" value="RXLR"/>
</dbReference>
<evidence type="ECO:0000256" key="5">
    <source>
        <dbReference type="RuleBase" id="RU367124"/>
    </source>
</evidence>
<dbReference type="Pfam" id="PF16810">
    <property type="entry name" value="RXLR"/>
    <property type="match status" value="1"/>
</dbReference>
<comment type="function">
    <text evidence="5">Effector that suppresses plant defense responses during pathogen infection.</text>
</comment>
<reference evidence="7 8" key="1">
    <citation type="submission" date="2018-09" db="EMBL/GenBank/DDBJ databases">
        <title>Genomic investigation of the strawberry pathogen Phytophthora fragariae indicates pathogenicity is determined by transcriptional variation in three key races.</title>
        <authorList>
            <person name="Adams T.M."/>
            <person name="Armitage A.D."/>
            <person name="Sobczyk M.K."/>
            <person name="Bates H.J."/>
            <person name="Dunwell J.M."/>
            <person name="Nellist C.F."/>
            <person name="Harrison R.J."/>
        </authorList>
    </citation>
    <scope>NUCLEOTIDE SEQUENCE [LARGE SCALE GENOMIC DNA]</scope>
    <source>
        <strain evidence="7 8">ONT-3</strain>
    </source>
</reference>
<gene>
    <name evidence="7" type="ORF">PF010_g14578</name>
</gene>
<dbReference type="AlphaFoldDB" id="A0A6G0KXB7"/>
<evidence type="ECO:0000313" key="7">
    <source>
        <dbReference type="EMBL" id="KAE9101054.1"/>
    </source>
</evidence>
<comment type="subcellular location">
    <subcellularLocation>
        <location evidence="1 5">Secreted</location>
    </subcellularLocation>
</comment>
<proteinExistence type="inferred from homology"/>
<accession>A0A6G0KXB7</accession>